<dbReference type="InterPro" id="IPR000223">
    <property type="entry name" value="Pept_S26A_signal_pept_1"/>
</dbReference>
<evidence type="ECO:0000313" key="9">
    <source>
        <dbReference type="EMBL" id="PIE62897.1"/>
    </source>
</evidence>
<feature type="active site" evidence="6">
    <location>
        <position position="96"/>
    </location>
</feature>
<feature type="domain" description="Peptidase S26" evidence="8">
    <location>
        <begin position="10"/>
        <end position="187"/>
    </location>
</feature>
<dbReference type="PANTHER" id="PTHR43390">
    <property type="entry name" value="SIGNAL PEPTIDASE I"/>
    <property type="match status" value="1"/>
</dbReference>
<comment type="caution">
    <text evidence="9">The sequence shown here is derived from an EMBL/GenBank/DDBJ whole genome shotgun (WGS) entry which is preliminary data.</text>
</comment>
<dbReference type="PRINTS" id="PR00727">
    <property type="entry name" value="LEADERPTASE"/>
</dbReference>
<dbReference type="InterPro" id="IPR036286">
    <property type="entry name" value="LexA/Signal_pep-like_sf"/>
</dbReference>
<evidence type="ECO:0000256" key="7">
    <source>
        <dbReference type="RuleBase" id="RU362042"/>
    </source>
</evidence>
<dbReference type="AlphaFoldDB" id="A0A2G6MS32"/>
<feature type="active site" evidence="6">
    <location>
        <position position="40"/>
    </location>
</feature>
<comment type="similarity">
    <text evidence="2 7">Belongs to the peptidase S26 family.</text>
</comment>
<dbReference type="NCBIfam" id="TIGR02227">
    <property type="entry name" value="sigpep_I_bact"/>
    <property type="match status" value="1"/>
</dbReference>
<dbReference type="EMBL" id="PDTI01000025">
    <property type="protein sequence ID" value="PIE62897.1"/>
    <property type="molecule type" value="Genomic_DNA"/>
</dbReference>
<protein>
    <recommendedName>
        <fullName evidence="4 7">Signal peptidase I</fullName>
        <ecNumber evidence="3 7">3.4.21.89</ecNumber>
    </recommendedName>
</protein>
<dbReference type="GO" id="GO:0009003">
    <property type="term" value="F:signal peptidase activity"/>
    <property type="evidence" value="ECO:0007669"/>
    <property type="project" value="UniProtKB-EC"/>
</dbReference>
<keyword evidence="5 7" id="KW-0378">Hydrolase</keyword>
<dbReference type="EC" id="3.4.21.89" evidence="3 7"/>
<organism evidence="9 10">
    <name type="scientific">Desulfobacter postgatei</name>
    <dbReference type="NCBI Taxonomy" id="2293"/>
    <lineage>
        <taxon>Bacteria</taxon>
        <taxon>Pseudomonadati</taxon>
        <taxon>Thermodesulfobacteriota</taxon>
        <taxon>Desulfobacteria</taxon>
        <taxon>Desulfobacterales</taxon>
        <taxon>Desulfobacteraceae</taxon>
        <taxon>Desulfobacter</taxon>
    </lineage>
</organism>
<evidence type="ECO:0000256" key="5">
    <source>
        <dbReference type="ARBA" id="ARBA00022801"/>
    </source>
</evidence>
<dbReference type="PANTHER" id="PTHR43390:SF1">
    <property type="entry name" value="CHLOROPLAST PROCESSING PEPTIDASE"/>
    <property type="match status" value="1"/>
</dbReference>
<dbReference type="Gene3D" id="2.10.109.10">
    <property type="entry name" value="Umud Fragment, subunit A"/>
    <property type="match status" value="1"/>
</dbReference>
<dbReference type="Proteomes" id="UP000231203">
    <property type="component" value="Unassembled WGS sequence"/>
</dbReference>
<dbReference type="InterPro" id="IPR019758">
    <property type="entry name" value="Pept_S26A_signal_pept_1_CS"/>
</dbReference>
<dbReference type="GO" id="GO:0016020">
    <property type="term" value="C:membrane"/>
    <property type="evidence" value="ECO:0007669"/>
    <property type="project" value="UniProtKB-SubCell"/>
</dbReference>
<dbReference type="Pfam" id="PF10502">
    <property type="entry name" value="Peptidase_S26"/>
    <property type="match status" value="1"/>
</dbReference>
<dbReference type="GO" id="GO:0006465">
    <property type="term" value="P:signal peptide processing"/>
    <property type="evidence" value="ECO:0007669"/>
    <property type="project" value="InterPro"/>
</dbReference>
<proteinExistence type="inferred from homology"/>
<reference evidence="9 10" key="1">
    <citation type="submission" date="2017-10" db="EMBL/GenBank/DDBJ databases">
        <title>Novel microbial diversity and functional potential in the marine mammal oral microbiome.</title>
        <authorList>
            <person name="Dudek N.K."/>
            <person name="Sun C.L."/>
            <person name="Burstein D."/>
            <person name="Kantor R.S."/>
            <person name="Aliaga Goltsman D.S."/>
            <person name="Bik E.M."/>
            <person name="Thomas B.C."/>
            <person name="Banfield J.F."/>
            <person name="Relman D.A."/>
        </authorList>
    </citation>
    <scope>NUCLEOTIDE SEQUENCE [LARGE SCALE GENOMIC DNA]</scope>
    <source>
        <strain evidence="9">DOLJORAL78_47_202</strain>
    </source>
</reference>
<comment type="subcellular location">
    <subcellularLocation>
        <location evidence="7">Membrane</location>
        <topology evidence="7">Single-pass type II membrane protein</topology>
    </subcellularLocation>
</comment>
<evidence type="ECO:0000259" key="8">
    <source>
        <dbReference type="Pfam" id="PF10502"/>
    </source>
</evidence>
<dbReference type="PROSITE" id="PS00761">
    <property type="entry name" value="SPASE_I_3"/>
    <property type="match status" value="1"/>
</dbReference>
<dbReference type="SUPFAM" id="SSF51306">
    <property type="entry name" value="LexA/Signal peptidase"/>
    <property type="match status" value="1"/>
</dbReference>
<sequence length="206" mass="23765">MSKKKKSTWRENIEAILIAVVIALFIRTFFVQAFKIPSGSMLETLQIGDHILVNKFIYGVKIPFTNGKTLIPVKDPQRNDIVVFKYPEDPSKDYIKRVVAVAGDTLEIVDKKLYVNNKLVTDQPWAQYKDSRILPGQMTTRDNLGKIVVPANKLFVMGDNRDNSHDSRFWGFVDLSEVRGEAIIIYWSWDKGHFRVRFNRIGTLLF</sequence>
<dbReference type="InterPro" id="IPR019533">
    <property type="entry name" value="Peptidase_S26"/>
</dbReference>
<name>A0A2G6MS32_9BACT</name>
<gene>
    <name evidence="9" type="primary">lepB</name>
    <name evidence="9" type="ORF">CSA25_02780</name>
</gene>
<comment type="catalytic activity">
    <reaction evidence="1 7">
        <text>Cleavage of hydrophobic, N-terminal signal or leader sequences from secreted and periplasmic proteins.</text>
        <dbReference type="EC" id="3.4.21.89"/>
    </reaction>
</comment>
<dbReference type="CDD" id="cd06530">
    <property type="entry name" value="S26_SPase_I"/>
    <property type="match status" value="1"/>
</dbReference>
<evidence type="ECO:0000313" key="10">
    <source>
        <dbReference type="Proteomes" id="UP000231203"/>
    </source>
</evidence>
<evidence type="ECO:0000256" key="1">
    <source>
        <dbReference type="ARBA" id="ARBA00000677"/>
    </source>
</evidence>
<evidence type="ECO:0000256" key="2">
    <source>
        <dbReference type="ARBA" id="ARBA00009370"/>
    </source>
</evidence>
<evidence type="ECO:0000256" key="6">
    <source>
        <dbReference type="PIRSR" id="PIRSR600223-1"/>
    </source>
</evidence>
<evidence type="ECO:0000256" key="4">
    <source>
        <dbReference type="ARBA" id="ARBA00019232"/>
    </source>
</evidence>
<dbReference type="GO" id="GO:0004252">
    <property type="term" value="F:serine-type endopeptidase activity"/>
    <property type="evidence" value="ECO:0007669"/>
    <property type="project" value="InterPro"/>
</dbReference>
<accession>A0A2G6MS32</accession>
<keyword evidence="7" id="KW-0645">Protease</keyword>
<evidence type="ECO:0000256" key="3">
    <source>
        <dbReference type="ARBA" id="ARBA00013208"/>
    </source>
</evidence>